<protein>
    <submittedName>
        <fullName evidence="1">Uncharacterized protein</fullName>
    </submittedName>
</protein>
<keyword evidence="2" id="KW-1185">Reference proteome</keyword>
<dbReference type="OrthoDB" id="679318at2759"/>
<proteinExistence type="predicted"/>
<reference evidence="1 2" key="1">
    <citation type="journal article" date="2019" name="Sci. Rep.">
        <title>A high-quality genome of Eragrostis curvula grass provides insights into Poaceae evolution and supports new strategies to enhance forage quality.</title>
        <authorList>
            <person name="Carballo J."/>
            <person name="Santos B.A.C.M."/>
            <person name="Zappacosta D."/>
            <person name="Garbus I."/>
            <person name="Selva J.P."/>
            <person name="Gallo C.A."/>
            <person name="Diaz A."/>
            <person name="Albertini E."/>
            <person name="Caccamo M."/>
            <person name="Echenique V."/>
        </authorList>
    </citation>
    <scope>NUCLEOTIDE SEQUENCE [LARGE SCALE GENOMIC DNA]</scope>
    <source>
        <strain evidence="2">cv. Victoria</strain>
        <tissue evidence="1">Leaf</tissue>
    </source>
</reference>
<dbReference type="EMBL" id="RWGY01000013">
    <property type="protein sequence ID" value="TVU27340.1"/>
    <property type="molecule type" value="Genomic_DNA"/>
</dbReference>
<dbReference type="Gramene" id="TVU27340">
    <property type="protein sequence ID" value="TVU27340"/>
    <property type="gene ID" value="EJB05_29943"/>
</dbReference>
<sequence length="86" mass="10082">MYYLCVVYLDYLDFAHRTLPPPTIPRIKVWKQDMIKVFSDLDCSEGHNYGQRPVKDFSATCYNKRPDPDNFKVNLDHTVGHSFSPK</sequence>
<evidence type="ECO:0000313" key="1">
    <source>
        <dbReference type="EMBL" id="TVU27340.1"/>
    </source>
</evidence>
<dbReference type="AlphaFoldDB" id="A0A5J9UWB5"/>
<name>A0A5J9UWB5_9POAL</name>
<organism evidence="1 2">
    <name type="scientific">Eragrostis curvula</name>
    <name type="common">weeping love grass</name>
    <dbReference type="NCBI Taxonomy" id="38414"/>
    <lineage>
        <taxon>Eukaryota</taxon>
        <taxon>Viridiplantae</taxon>
        <taxon>Streptophyta</taxon>
        <taxon>Embryophyta</taxon>
        <taxon>Tracheophyta</taxon>
        <taxon>Spermatophyta</taxon>
        <taxon>Magnoliopsida</taxon>
        <taxon>Liliopsida</taxon>
        <taxon>Poales</taxon>
        <taxon>Poaceae</taxon>
        <taxon>PACMAD clade</taxon>
        <taxon>Chloridoideae</taxon>
        <taxon>Eragrostideae</taxon>
        <taxon>Eragrostidinae</taxon>
        <taxon>Eragrostis</taxon>
    </lineage>
</organism>
<feature type="non-terminal residue" evidence="1">
    <location>
        <position position="86"/>
    </location>
</feature>
<evidence type="ECO:0000313" key="2">
    <source>
        <dbReference type="Proteomes" id="UP000324897"/>
    </source>
</evidence>
<gene>
    <name evidence="1" type="ORF">EJB05_29943</name>
</gene>
<comment type="caution">
    <text evidence="1">The sequence shown here is derived from an EMBL/GenBank/DDBJ whole genome shotgun (WGS) entry which is preliminary data.</text>
</comment>
<dbReference type="Proteomes" id="UP000324897">
    <property type="component" value="Chromosome 2"/>
</dbReference>
<accession>A0A5J9UWB5</accession>